<dbReference type="EMBL" id="WWCU01000017">
    <property type="protein sequence ID" value="MYN08895.1"/>
    <property type="molecule type" value="Genomic_DNA"/>
</dbReference>
<dbReference type="Pfam" id="PF18974">
    <property type="entry name" value="DUF5710"/>
    <property type="match status" value="2"/>
</dbReference>
<comment type="caution">
    <text evidence="3">The sequence shown here is derived from an EMBL/GenBank/DDBJ whole genome shotgun (WGS) entry which is preliminary data.</text>
</comment>
<gene>
    <name evidence="3" type="ORF">GTP77_16315</name>
</gene>
<dbReference type="Pfam" id="PF13362">
    <property type="entry name" value="Toprim_3"/>
    <property type="match status" value="1"/>
</dbReference>
<dbReference type="InterPro" id="IPR043764">
    <property type="entry name" value="DUF5710"/>
</dbReference>
<feature type="region of interest" description="Disordered" evidence="1">
    <location>
        <begin position="74"/>
        <end position="93"/>
    </location>
</feature>
<dbReference type="PROSITE" id="PS50880">
    <property type="entry name" value="TOPRIM"/>
    <property type="match status" value="1"/>
</dbReference>
<protein>
    <submittedName>
        <fullName evidence="3">DNA primase</fullName>
    </submittedName>
</protein>
<dbReference type="AlphaFoldDB" id="A0A7X4HD04"/>
<dbReference type="Proteomes" id="UP000450676">
    <property type="component" value="Unassembled WGS sequence"/>
</dbReference>
<sequence length="878" mass="94775">MVADFIAANMNLLPEKVAANTEAAPPALKALLADDVRMKALDKQVDQLLHNLNQAYIDETQAIIASTLGRGDAHERAERANRSRAALPAAPGREGEEAQMLADFIAANHNLFPEKVEEHAREAPPELRKLLGDEQRVQGLMPRVSGMLEGIVPAYVAQTLAAATAGVRRPSESILAEVEGVVMGEQSQMEVSMKAGTMRRTPAEEAARRPAANDSEAMQLTEGEAAVVRARLGDSGNGGALDAAAMREFGFELPLDWNGRVRVQESLEPAGMDGRSASESGAVPWSIFAARADGREQWLTDAPSQQDANRLASRLELIDAHSEENAFEKAAKLARIREEAVRLDPQSTAEDISAAREARKDAEFNATQNDADLLRRIAEQERARAALPDTVAQSPQTQAGALTYLDVAYQDKDEVKALGAKWDRREQAWYVPSGVDPAPFEKFARQGGREADGAQHIGRTPETVAQADDVVASRVYLAVPYGERIAAKAAGAEWDKTAKSWYAGPDADAEALARWKVDNHAVEQNPAMTPRDEFADALRAVGCVVAGEHPIMDGQKHRISVAGEKHSENSGAGFYVGHLDGHPAGYVKNNKTGVEMNWKSKGYALDPEQKAKLRAQAATKLQVRGEEQARQHEQAADRVSRQMADLTPIAKPTPYMQTKGLDPMPGALTDKDGKTTYIPATDADGKQWTTQYIQEDGTKRFAKDSRKAGCFHAVGGLEALAKAPALVIAEGYATASSLARSLGHATVAAFDSGNLPDVAMALHKKFPDKPVVIAGDNDQHLEATQGINPGKKKAQEAARITNGRVVLPIFAPGEVGQDPKGYTDFNDLAHKSKLGMDGVDRQVRPVVADAVEKHQAAMERLAHEQRQALGQRHAIKMG</sequence>
<dbReference type="InterPro" id="IPR034154">
    <property type="entry name" value="TOPRIM_DnaG/twinkle"/>
</dbReference>
<name>A0A7X4HD04_9BURK</name>
<dbReference type="CDD" id="cd01029">
    <property type="entry name" value="TOPRIM_primases"/>
    <property type="match status" value="1"/>
</dbReference>
<keyword evidence="4" id="KW-1185">Reference proteome</keyword>
<feature type="region of interest" description="Disordered" evidence="1">
    <location>
        <begin position="195"/>
        <end position="219"/>
    </location>
</feature>
<organism evidence="3 4">
    <name type="scientific">Pseudoduganella aquatica</name>
    <dbReference type="NCBI Taxonomy" id="2660641"/>
    <lineage>
        <taxon>Bacteria</taxon>
        <taxon>Pseudomonadati</taxon>
        <taxon>Pseudomonadota</taxon>
        <taxon>Betaproteobacteria</taxon>
        <taxon>Burkholderiales</taxon>
        <taxon>Oxalobacteraceae</taxon>
        <taxon>Telluria group</taxon>
        <taxon>Pseudoduganella</taxon>
    </lineage>
</organism>
<proteinExistence type="predicted"/>
<dbReference type="SMART" id="SM00493">
    <property type="entry name" value="TOPRIM"/>
    <property type="match status" value="1"/>
</dbReference>
<evidence type="ECO:0000256" key="1">
    <source>
        <dbReference type="SAM" id="MobiDB-lite"/>
    </source>
</evidence>
<accession>A0A7X4HD04</accession>
<evidence type="ECO:0000259" key="2">
    <source>
        <dbReference type="PROSITE" id="PS50880"/>
    </source>
</evidence>
<evidence type="ECO:0000313" key="4">
    <source>
        <dbReference type="Proteomes" id="UP000450676"/>
    </source>
</evidence>
<evidence type="ECO:0000313" key="3">
    <source>
        <dbReference type="EMBL" id="MYN08895.1"/>
    </source>
</evidence>
<reference evidence="3 4" key="1">
    <citation type="submission" date="2019-12" db="EMBL/GenBank/DDBJ databases">
        <title>Novel species isolated from a subtropical stream in China.</title>
        <authorList>
            <person name="Lu H."/>
        </authorList>
    </citation>
    <scope>NUCLEOTIDE SEQUENCE [LARGE SCALE GENOMIC DNA]</scope>
    <source>
        <strain evidence="3 4">FT127W</strain>
    </source>
</reference>
<dbReference type="InterPro" id="IPR006171">
    <property type="entry name" value="TOPRIM_dom"/>
</dbReference>
<feature type="domain" description="Toprim" evidence="2">
    <location>
        <begin position="724"/>
        <end position="812"/>
    </location>
</feature>